<keyword evidence="4" id="KW-0547">Nucleotide-binding</keyword>
<evidence type="ECO:0000256" key="5">
    <source>
        <dbReference type="ARBA" id="ARBA00022777"/>
    </source>
</evidence>
<evidence type="ECO:0000256" key="7">
    <source>
        <dbReference type="ARBA" id="ARBA00047899"/>
    </source>
</evidence>
<dbReference type="RefSeq" id="WP_099067680.1">
    <property type="nucleotide sequence ID" value="NZ_LAHD01000051.1"/>
</dbReference>
<protein>
    <recommendedName>
        <fullName evidence="1">non-specific serine/threonine protein kinase</fullName>
        <ecNumber evidence="1">2.7.11.1</ecNumber>
    </recommendedName>
</protein>
<dbReference type="Proteomes" id="UP000222310">
    <property type="component" value="Unassembled WGS sequence"/>
</dbReference>
<evidence type="ECO:0000259" key="9">
    <source>
        <dbReference type="Pfam" id="PF01163"/>
    </source>
</evidence>
<dbReference type="SUPFAM" id="SSF56112">
    <property type="entry name" value="Protein kinase-like (PK-like)"/>
    <property type="match status" value="1"/>
</dbReference>
<evidence type="ECO:0000256" key="2">
    <source>
        <dbReference type="ARBA" id="ARBA00022527"/>
    </source>
</evidence>
<dbReference type="InterPro" id="IPR011009">
    <property type="entry name" value="Kinase-like_dom_sf"/>
</dbReference>
<proteinExistence type="predicted"/>
<evidence type="ECO:0000256" key="6">
    <source>
        <dbReference type="ARBA" id="ARBA00022840"/>
    </source>
</evidence>
<evidence type="ECO:0000256" key="3">
    <source>
        <dbReference type="ARBA" id="ARBA00022679"/>
    </source>
</evidence>
<keyword evidence="3" id="KW-0808">Transferase</keyword>
<feature type="domain" description="RIO-type" evidence="9">
    <location>
        <begin position="97"/>
        <end position="185"/>
    </location>
</feature>
<comment type="catalytic activity">
    <reaction evidence="7">
        <text>L-threonyl-[protein] + ATP = O-phospho-L-threonyl-[protein] + ADP + H(+)</text>
        <dbReference type="Rhea" id="RHEA:46608"/>
        <dbReference type="Rhea" id="RHEA-COMP:11060"/>
        <dbReference type="Rhea" id="RHEA-COMP:11605"/>
        <dbReference type="ChEBI" id="CHEBI:15378"/>
        <dbReference type="ChEBI" id="CHEBI:30013"/>
        <dbReference type="ChEBI" id="CHEBI:30616"/>
        <dbReference type="ChEBI" id="CHEBI:61977"/>
        <dbReference type="ChEBI" id="CHEBI:456216"/>
        <dbReference type="EC" id="2.7.11.1"/>
    </reaction>
</comment>
<dbReference type="EMBL" id="LAHD01000051">
    <property type="protein sequence ID" value="PHK02595.1"/>
    <property type="molecule type" value="Genomic_DNA"/>
</dbReference>
<keyword evidence="2" id="KW-0723">Serine/threonine-protein kinase</keyword>
<dbReference type="GO" id="GO:0004674">
    <property type="term" value="F:protein serine/threonine kinase activity"/>
    <property type="evidence" value="ECO:0007669"/>
    <property type="project" value="UniProtKB-KW"/>
</dbReference>
<keyword evidence="6" id="KW-0067">ATP-binding</keyword>
<sequence length="289" mass="32801">MMKSSVEEKLKNTLPKDIAEGLEQALNYLPGGKTAKIEKPESEGLFNHILFITIAGDRYVFRARRDVSTEAGDAYMQYMYEATGFIQNGGSFKLRNIADEVDFLQRALAAGLPVPKLIHATEDWMLIEYVTGKTLCEFLEAGEVKFLPKILQEMNLAHRQGIIYADRWGGNEMIDDEGNVRMIDFDIEWFYQGGNDGTLEALEMAWTIFNAMRVTSRRDDLLKIVEIEVLPAIKAWGYDIAKMKKFIEGLCNFYLDPNKPSNAWSLPNSLYISMPEPANRLVAMFAEAN</sequence>
<dbReference type="GO" id="GO:0005524">
    <property type="term" value="F:ATP binding"/>
    <property type="evidence" value="ECO:0007669"/>
    <property type="project" value="UniProtKB-KW"/>
</dbReference>
<organism evidence="10 11">
    <name type="scientific">Nostoc linckia z8</name>
    <dbReference type="NCBI Taxonomy" id="1628746"/>
    <lineage>
        <taxon>Bacteria</taxon>
        <taxon>Bacillati</taxon>
        <taxon>Cyanobacteriota</taxon>
        <taxon>Cyanophyceae</taxon>
        <taxon>Nostocales</taxon>
        <taxon>Nostocaceae</taxon>
        <taxon>Nostoc</taxon>
    </lineage>
</organism>
<dbReference type="InterPro" id="IPR018934">
    <property type="entry name" value="RIO_dom"/>
</dbReference>
<accession>A0A9Q6EKI6</accession>
<dbReference type="Pfam" id="PF01163">
    <property type="entry name" value="RIO1"/>
    <property type="match status" value="1"/>
</dbReference>
<dbReference type="GeneID" id="57095232"/>
<evidence type="ECO:0000256" key="1">
    <source>
        <dbReference type="ARBA" id="ARBA00012513"/>
    </source>
</evidence>
<evidence type="ECO:0000313" key="10">
    <source>
        <dbReference type="EMBL" id="PHK02595.1"/>
    </source>
</evidence>
<comment type="caution">
    <text evidence="10">The sequence shown here is derived from an EMBL/GenBank/DDBJ whole genome shotgun (WGS) entry which is preliminary data.</text>
</comment>
<keyword evidence="5" id="KW-0418">Kinase</keyword>
<gene>
    <name evidence="10" type="ORF">VF08_18215</name>
</gene>
<reference evidence="10 11" key="1">
    <citation type="submission" date="2015-02" db="EMBL/GenBank/DDBJ databases">
        <title>Nostoc linckia genome annotation.</title>
        <authorList>
            <person name="Zhou Z."/>
        </authorList>
    </citation>
    <scope>NUCLEOTIDE SEQUENCE [LARGE SCALE GENOMIC DNA]</scope>
    <source>
        <strain evidence="11">z8</strain>
    </source>
</reference>
<dbReference type="AlphaFoldDB" id="A0A9Q6EKI6"/>
<evidence type="ECO:0000256" key="8">
    <source>
        <dbReference type="ARBA" id="ARBA00048679"/>
    </source>
</evidence>
<comment type="catalytic activity">
    <reaction evidence="8">
        <text>L-seryl-[protein] + ATP = O-phospho-L-seryl-[protein] + ADP + H(+)</text>
        <dbReference type="Rhea" id="RHEA:17989"/>
        <dbReference type="Rhea" id="RHEA-COMP:9863"/>
        <dbReference type="Rhea" id="RHEA-COMP:11604"/>
        <dbReference type="ChEBI" id="CHEBI:15378"/>
        <dbReference type="ChEBI" id="CHEBI:29999"/>
        <dbReference type="ChEBI" id="CHEBI:30616"/>
        <dbReference type="ChEBI" id="CHEBI:83421"/>
        <dbReference type="ChEBI" id="CHEBI:456216"/>
        <dbReference type="EC" id="2.7.11.1"/>
    </reaction>
</comment>
<dbReference type="EC" id="2.7.11.1" evidence="1"/>
<evidence type="ECO:0000256" key="4">
    <source>
        <dbReference type="ARBA" id="ARBA00022741"/>
    </source>
</evidence>
<name>A0A9Q6EKI6_NOSLI</name>
<evidence type="ECO:0000313" key="11">
    <source>
        <dbReference type="Proteomes" id="UP000222310"/>
    </source>
</evidence>